<sequence>LQQTDVVHTLKVVEPLPERMRHTSTNNIAKNGVGGVGLGDASPFSLDQRYQFSTITSNNASPYTLCSNRQLTLLSAIYILPQSCGVLGRLRVPSSRNLPSGCYNEAFSKRVMWITRSLKSLHGLPVVQPRQKLLDVVLQFFRERDVTGSTWRR</sequence>
<gene>
    <name evidence="1" type="primary">RvY_18951-1</name>
    <name evidence="1" type="synonym">RvY_18951.1</name>
    <name evidence="1" type="ORF">RvY_18951</name>
</gene>
<dbReference type="AlphaFoldDB" id="A0A1D1WBC4"/>
<evidence type="ECO:0000313" key="1">
    <source>
        <dbReference type="EMBL" id="GAV09404.1"/>
    </source>
</evidence>
<dbReference type="EMBL" id="BDGG01000022">
    <property type="protein sequence ID" value="GAV09404.1"/>
    <property type="molecule type" value="Genomic_DNA"/>
</dbReference>
<accession>A0A1D1WBC4</accession>
<dbReference type="Proteomes" id="UP000186922">
    <property type="component" value="Unassembled WGS sequence"/>
</dbReference>
<protein>
    <submittedName>
        <fullName evidence="1">Uncharacterized protein</fullName>
    </submittedName>
</protein>
<evidence type="ECO:0000313" key="2">
    <source>
        <dbReference type="Proteomes" id="UP000186922"/>
    </source>
</evidence>
<proteinExistence type="predicted"/>
<comment type="caution">
    <text evidence="1">The sequence shown here is derived from an EMBL/GenBank/DDBJ whole genome shotgun (WGS) entry which is preliminary data.</text>
</comment>
<name>A0A1D1WBC4_RAMVA</name>
<organism evidence="1 2">
    <name type="scientific">Ramazzottius varieornatus</name>
    <name type="common">Water bear</name>
    <name type="synonym">Tardigrade</name>
    <dbReference type="NCBI Taxonomy" id="947166"/>
    <lineage>
        <taxon>Eukaryota</taxon>
        <taxon>Metazoa</taxon>
        <taxon>Ecdysozoa</taxon>
        <taxon>Tardigrada</taxon>
        <taxon>Eutardigrada</taxon>
        <taxon>Parachela</taxon>
        <taxon>Hypsibioidea</taxon>
        <taxon>Ramazzottiidae</taxon>
        <taxon>Ramazzottius</taxon>
    </lineage>
</organism>
<feature type="non-terminal residue" evidence="1">
    <location>
        <position position="1"/>
    </location>
</feature>
<keyword evidence="2" id="KW-1185">Reference proteome</keyword>
<reference evidence="1 2" key="1">
    <citation type="journal article" date="2016" name="Nat. Commun.">
        <title>Extremotolerant tardigrade genome and improved radiotolerance of human cultured cells by tardigrade-unique protein.</title>
        <authorList>
            <person name="Hashimoto T."/>
            <person name="Horikawa D.D."/>
            <person name="Saito Y."/>
            <person name="Kuwahara H."/>
            <person name="Kozuka-Hata H."/>
            <person name="Shin-I T."/>
            <person name="Minakuchi Y."/>
            <person name="Ohishi K."/>
            <person name="Motoyama A."/>
            <person name="Aizu T."/>
            <person name="Enomoto A."/>
            <person name="Kondo K."/>
            <person name="Tanaka S."/>
            <person name="Hara Y."/>
            <person name="Koshikawa S."/>
            <person name="Sagara H."/>
            <person name="Miura T."/>
            <person name="Yokobori S."/>
            <person name="Miyagawa K."/>
            <person name="Suzuki Y."/>
            <person name="Kubo T."/>
            <person name="Oyama M."/>
            <person name="Kohara Y."/>
            <person name="Fujiyama A."/>
            <person name="Arakawa K."/>
            <person name="Katayama T."/>
            <person name="Toyoda A."/>
            <person name="Kunieda T."/>
        </authorList>
    </citation>
    <scope>NUCLEOTIDE SEQUENCE [LARGE SCALE GENOMIC DNA]</scope>
    <source>
        <strain evidence="1 2">YOKOZUNA-1</strain>
    </source>
</reference>